<sequence length="153" mass="17382">MKAAKASGKLPKPKGNPQISQKVTDVKIFGEIAIDRGDFNVKTDCCGEKKGKCKKFSITVDLNGTFRLCRRTILELSKPQQFRGQVRVKAELQTNNRMLKAEILERFQQRNINNGKACDTRSIPELKILEETIIFFKYFVDCDETAVTTTVLH</sequence>
<reference evidence="2" key="1">
    <citation type="submission" date="2016-04" db="UniProtKB">
        <authorList>
            <consortium name="WormBaseParasite"/>
        </authorList>
    </citation>
    <scope>IDENTIFICATION</scope>
</reference>
<keyword evidence="1" id="KW-1185">Reference proteome</keyword>
<evidence type="ECO:0000313" key="1">
    <source>
        <dbReference type="Proteomes" id="UP000046393"/>
    </source>
</evidence>
<evidence type="ECO:0000313" key="2">
    <source>
        <dbReference type="WBParaSite" id="SMUV_0000218901-mRNA-1"/>
    </source>
</evidence>
<organism evidence="1 2">
    <name type="scientific">Syphacia muris</name>
    <dbReference type="NCBI Taxonomy" id="451379"/>
    <lineage>
        <taxon>Eukaryota</taxon>
        <taxon>Metazoa</taxon>
        <taxon>Ecdysozoa</taxon>
        <taxon>Nematoda</taxon>
        <taxon>Chromadorea</taxon>
        <taxon>Rhabditida</taxon>
        <taxon>Spirurina</taxon>
        <taxon>Oxyuridomorpha</taxon>
        <taxon>Oxyuroidea</taxon>
        <taxon>Oxyuridae</taxon>
        <taxon>Syphacia</taxon>
    </lineage>
</organism>
<accession>A0A158R420</accession>
<dbReference type="AlphaFoldDB" id="A0A158R420"/>
<name>A0A158R420_9BILA</name>
<protein>
    <submittedName>
        <fullName evidence="2">Uncharacterized protein</fullName>
    </submittedName>
</protein>
<dbReference type="Proteomes" id="UP000046393">
    <property type="component" value="Unplaced"/>
</dbReference>
<proteinExistence type="predicted"/>
<dbReference type="WBParaSite" id="SMUV_0000218901-mRNA-1">
    <property type="protein sequence ID" value="SMUV_0000218901-mRNA-1"/>
    <property type="gene ID" value="SMUV_0000218901"/>
</dbReference>